<keyword evidence="5 6" id="KW-0067">ATP-binding</keyword>
<dbReference type="GeneID" id="100166878"/>
<evidence type="ECO:0000313" key="10">
    <source>
        <dbReference type="EnsemblMetazoa" id="XP_008178822.2"/>
    </source>
</evidence>
<proteinExistence type="inferred from homology"/>
<dbReference type="Pfam" id="PF00069">
    <property type="entry name" value="Pkinase"/>
    <property type="match status" value="1"/>
</dbReference>
<dbReference type="InterPro" id="IPR008271">
    <property type="entry name" value="Ser/Thr_kinase_AS"/>
</dbReference>
<evidence type="ECO:0000313" key="11">
    <source>
        <dbReference type="Proteomes" id="UP000007819"/>
    </source>
</evidence>
<dbReference type="RefSeq" id="XP_008178822.2">
    <property type="nucleotide sequence ID" value="XM_008180600.3"/>
</dbReference>
<evidence type="ECO:0000256" key="5">
    <source>
        <dbReference type="ARBA" id="ARBA00022840"/>
    </source>
</evidence>
<accession>A0A8R1X2Y3</accession>
<dbReference type="SMART" id="SM00220">
    <property type="entry name" value="S_TKc"/>
    <property type="match status" value="1"/>
</dbReference>
<dbReference type="InterPro" id="IPR017441">
    <property type="entry name" value="Protein_kinase_ATP_BS"/>
</dbReference>
<dbReference type="GO" id="GO:0004674">
    <property type="term" value="F:protein serine/threonine kinase activity"/>
    <property type="evidence" value="ECO:0007669"/>
    <property type="project" value="UniProtKB-KW"/>
</dbReference>
<dbReference type="PROSITE" id="PS50011">
    <property type="entry name" value="PROTEIN_KINASE_DOM"/>
    <property type="match status" value="1"/>
</dbReference>
<protein>
    <recommendedName>
        <fullName evidence="9">Protein kinase domain-containing protein</fullName>
    </recommendedName>
</protein>
<feature type="binding site" evidence="6">
    <location>
        <position position="57"/>
    </location>
    <ligand>
        <name>ATP</name>
        <dbReference type="ChEBI" id="CHEBI:30616"/>
    </ligand>
</feature>
<evidence type="ECO:0000259" key="9">
    <source>
        <dbReference type="PROSITE" id="PS50011"/>
    </source>
</evidence>
<dbReference type="Gene3D" id="1.10.510.10">
    <property type="entry name" value="Transferase(Phosphotransferase) domain 1"/>
    <property type="match status" value="1"/>
</dbReference>
<feature type="domain" description="Protein kinase" evidence="9">
    <location>
        <begin position="27"/>
        <end position="304"/>
    </location>
</feature>
<dbReference type="InterPro" id="IPR000719">
    <property type="entry name" value="Prot_kinase_dom"/>
</dbReference>
<evidence type="ECO:0000256" key="2">
    <source>
        <dbReference type="ARBA" id="ARBA00022679"/>
    </source>
</evidence>
<organism evidence="10 11">
    <name type="scientific">Acyrthosiphon pisum</name>
    <name type="common">Pea aphid</name>
    <dbReference type="NCBI Taxonomy" id="7029"/>
    <lineage>
        <taxon>Eukaryota</taxon>
        <taxon>Metazoa</taxon>
        <taxon>Ecdysozoa</taxon>
        <taxon>Arthropoda</taxon>
        <taxon>Hexapoda</taxon>
        <taxon>Insecta</taxon>
        <taxon>Pterygota</taxon>
        <taxon>Neoptera</taxon>
        <taxon>Paraneoptera</taxon>
        <taxon>Hemiptera</taxon>
        <taxon>Sternorrhyncha</taxon>
        <taxon>Aphidomorpha</taxon>
        <taxon>Aphidoidea</taxon>
        <taxon>Aphididae</taxon>
        <taxon>Macrosiphini</taxon>
        <taxon>Acyrthosiphon</taxon>
    </lineage>
</organism>
<reference evidence="10" key="2">
    <citation type="submission" date="2022-06" db="UniProtKB">
        <authorList>
            <consortium name="EnsemblMetazoa"/>
        </authorList>
    </citation>
    <scope>IDENTIFICATION</scope>
</reference>
<evidence type="ECO:0000256" key="6">
    <source>
        <dbReference type="PROSITE-ProRule" id="PRU10141"/>
    </source>
</evidence>
<keyword evidence="2" id="KW-0808">Transferase</keyword>
<dbReference type="Gene3D" id="3.30.200.20">
    <property type="entry name" value="Phosphorylase Kinase, domain 1"/>
    <property type="match status" value="1"/>
</dbReference>
<dbReference type="SUPFAM" id="SSF56112">
    <property type="entry name" value="Protein kinase-like (PK-like)"/>
    <property type="match status" value="1"/>
</dbReference>
<feature type="region of interest" description="Disordered" evidence="8">
    <location>
        <begin position="1"/>
        <end position="20"/>
    </location>
</feature>
<dbReference type="GO" id="GO:0005524">
    <property type="term" value="F:ATP binding"/>
    <property type="evidence" value="ECO:0007669"/>
    <property type="project" value="UniProtKB-UniRule"/>
</dbReference>
<dbReference type="AlphaFoldDB" id="A0A8R1X2Y3"/>
<evidence type="ECO:0000256" key="1">
    <source>
        <dbReference type="ARBA" id="ARBA00022527"/>
    </source>
</evidence>
<dbReference type="Proteomes" id="UP000007819">
    <property type="component" value="Chromosome X"/>
</dbReference>
<dbReference type="InterPro" id="IPR011009">
    <property type="entry name" value="Kinase-like_dom_sf"/>
</dbReference>
<comment type="similarity">
    <text evidence="7">Belongs to the protein kinase superfamily.</text>
</comment>
<evidence type="ECO:0000256" key="4">
    <source>
        <dbReference type="ARBA" id="ARBA00022777"/>
    </source>
</evidence>
<dbReference type="CDD" id="cd14083">
    <property type="entry name" value="STKc_CaMKI"/>
    <property type="match status" value="1"/>
</dbReference>
<keyword evidence="1 7" id="KW-0723">Serine/threonine-protein kinase</keyword>
<sequence length="377" mass="42428">MPLFGKKDVSKKTKKDAEKSQSIEDKYDVKDLLGTGAFSEVRLAVSKERPNEMYAVKIIDKKALKGKEDSLDNEIKVLRRFSKSVKRSDHSGTDDKNEGQWLTHPNIVQLLETFEDKSKVYLIMELVTGGELFDRIVQKGSYTEKDAAHLIRQVLGAVDYMHEQGVVHRDLKPENLLYYSTDDDSKIMISDFGLSKIEDSGVMATACGTPGYVAPEVLAQKPYGKAVDVWSIGVISYILLCGYPPFYDENDANLFAQILKGEFEFDSPYWDDISDSAKNFIRQLMCVDADKRYTCREALAHPWISGNAASSKNIHGTVSAQLKKNFAKSRWKQAYHATTVVRQMKKMALNSGAGISQDARMDNQDYLVNGMTESNRL</sequence>
<dbReference type="OrthoDB" id="40902at2759"/>
<dbReference type="FunFam" id="1.10.510.10:FF:000026">
    <property type="entry name" value="Calcium/calmodulin-dependent protein kinase type 1"/>
    <property type="match status" value="1"/>
</dbReference>
<evidence type="ECO:0000256" key="3">
    <source>
        <dbReference type="ARBA" id="ARBA00022741"/>
    </source>
</evidence>
<dbReference type="PROSITE" id="PS00108">
    <property type="entry name" value="PROTEIN_KINASE_ST"/>
    <property type="match status" value="1"/>
</dbReference>
<reference evidence="11" key="1">
    <citation type="submission" date="2010-06" db="EMBL/GenBank/DDBJ databases">
        <authorList>
            <person name="Jiang H."/>
            <person name="Abraham K."/>
            <person name="Ali S."/>
            <person name="Alsbrooks S.L."/>
            <person name="Anim B.N."/>
            <person name="Anosike U.S."/>
            <person name="Attaway T."/>
            <person name="Bandaranaike D.P."/>
            <person name="Battles P.K."/>
            <person name="Bell S.N."/>
            <person name="Bell A.V."/>
            <person name="Beltran B."/>
            <person name="Bickham C."/>
            <person name="Bustamante Y."/>
            <person name="Caleb T."/>
            <person name="Canada A."/>
            <person name="Cardenas V."/>
            <person name="Carter K."/>
            <person name="Chacko J."/>
            <person name="Chandrabose M.N."/>
            <person name="Chavez D."/>
            <person name="Chavez A."/>
            <person name="Chen L."/>
            <person name="Chu H.-S."/>
            <person name="Claassen K.J."/>
            <person name="Cockrell R."/>
            <person name="Collins M."/>
            <person name="Cooper J.A."/>
            <person name="Cree A."/>
            <person name="Curry S.M."/>
            <person name="Da Y."/>
            <person name="Dao M.D."/>
            <person name="Das B."/>
            <person name="Davila M.-L."/>
            <person name="Davy-Carroll L."/>
            <person name="Denson S."/>
            <person name="Dinh H."/>
            <person name="Ebong V.E."/>
            <person name="Edwards J.R."/>
            <person name="Egan A."/>
            <person name="El-Daye J."/>
            <person name="Escobedo L."/>
            <person name="Fernandez S."/>
            <person name="Fernando P.R."/>
            <person name="Flagg N."/>
            <person name="Forbes L.D."/>
            <person name="Fowler R.G."/>
            <person name="Fu Q."/>
            <person name="Gabisi R.A."/>
            <person name="Ganer J."/>
            <person name="Garbino Pronczuk A."/>
            <person name="Garcia R.M."/>
            <person name="Garner T."/>
            <person name="Garrett T.E."/>
            <person name="Gonzalez D.A."/>
            <person name="Hamid H."/>
            <person name="Hawkins E.S."/>
            <person name="Hirani K."/>
            <person name="Hogues M.E."/>
            <person name="Hollins B."/>
            <person name="Hsiao C.-H."/>
            <person name="Jabil R."/>
            <person name="James M.L."/>
            <person name="Jhangiani S.N."/>
            <person name="Johnson B."/>
            <person name="Johnson Q."/>
            <person name="Joshi V."/>
            <person name="Kalu J.B."/>
            <person name="Kam C."/>
            <person name="Kashfia A."/>
            <person name="Keebler J."/>
            <person name="Kisamo H."/>
            <person name="Kovar C.L."/>
            <person name="Lago L.A."/>
            <person name="Lai C.-Y."/>
            <person name="Laidlaw J."/>
            <person name="Lara F."/>
            <person name="Le T.-K."/>
            <person name="Lee S.L."/>
            <person name="Legall F.H."/>
            <person name="Lemon S.J."/>
            <person name="Lewis L.R."/>
            <person name="Li B."/>
            <person name="Liu Y."/>
            <person name="Liu Y.-S."/>
            <person name="Lopez J."/>
            <person name="Lozado R.J."/>
            <person name="Lu J."/>
            <person name="Madu R.C."/>
            <person name="Maheshwari M."/>
            <person name="Maheshwari R."/>
            <person name="Malloy K."/>
            <person name="Martinez E."/>
            <person name="Mathew T."/>
            <person name="Mercado I.C."/>
            <person name="Mercado C."/>
            <person name="Meyer B."/>
            <person name="Montgomery K."/>
            <person name="Morgan M.B."/>
            <person name="Munidasa M."/>
            <person name="Nazareth L.V."/>
            <person name="Nelson J."/>
            <person name="Ng B.M."/>
            <person name="Nguyen N.B."/>
            <person name="Nguyen P.Q."/>
            <person name="Nguyen T."/>
            <person name="Obregon M."/>
            <person name="Okwuonu G.O."/>
            <person name="Onwere C.G."/>
            <person name="Orozco G."/>
            <person name="Parra A."/>
            <person name="Patel S."/>
            <person name="Patil S."/>
            <person name="Perez A."/>
            <person name="Perez Y."/>
            <person name="Pham C."/>
            <person name="Primus E.L."/>
            <person name="Pu L.-L."/>
            <person name="Puazo M."/>
            <person name="Qin X."/>
            <person name="Quiroz J.B."/>
            <person name="Reese J."/>
            <person name="Richards S."/>
            <person name="Rives C.M."/>
            <person name="Robberts R."/>
            <person name="Ruiz S.J."/>
            <person name="Ruiz M.J."/>
            <person name="Santibanez J."/>
            <person name="Schneider B.W."/>
            <person name="Sisson I."/>
            <person name="Smith M."/>
            <person name="Sodergren E."/>
            <person name="Song X.-Z."/>
            <person name="Song B.B."/>
            <person name="Summersgill H."/>
            <person name="Thelus R."/>
            <person name="Thornton R.D."/>
            <person name="Trejos Z.Y."/>
            <person name="Usmani K."/>
            <person name="Vattathil S."/>
            <person name="Villasana D."/>
            <person name="Walker D.L."/>
            <person name="Wang S."/>
            <person name="Wang K."/>
            <person name="White C.S."/>
            <person name="Williams A.C."/>
            <person name="Williamson J."/>
            <person name="Wilson K."/>
            <person name="Woghiren I.O."/>
            <person name="Woodworth J.R."/>
            <person name="Worley K.C."/>
            <person name="Wright R.A."/>
            <person name="Wu W."/>
            <person name="Young L."/>
            <person name="Zhang L."/>
            <person name="Zhang J."/>
            <person name="Zhu Y."/>
            <person name="Muzny D.M."/>
            <person name="Weinstock G."/>
            <person name="Gibbs R.A."/>
        </authorList>
    </citation>
    <scope>NUCLEOTIDE SEQUENCE [LARGE SCALE GENOMIC DNA]</scope>
    <source>
        <strain evidence="11">LSR1</strain>
    </source>
</reference>
<evidence type="ECO:0000256" key="7">
    <source>
        <dbReference type="RuleBase" id="RU000304"/>
    </source>
</evidence>
<dbReference type="KEGG" id="api:100166878"/>
<dbReference type="EnsemblMetazoa" id="XM_008180600.3">
    <property type="protein sequence ID" value="XP_008178822.2"/>
    <property type="gene ID" value="LOC100166878"/>
</dbReference>
<evidence type="ECO:0000256" key="8">
    <source>
        <dbReference type="SAM" id="MobiDB-lite"/>
    </source>
</evidence>
<dbReference type="PROSITE" id="PS00107">
    <property type="entry name" value="PROTEIN_KINASE_ATP"/>
    <property type="match status" value="1"/>
</dbReference>
<dbReference type="PANTHER" id="PTHR24347">
    <property type="entry name" value="SERINE/THREONINE-PROTEIN KINASE"/>
    <property type="match status" value="1"/>
</dbReference>
<keyword evidence="4" id="KW-0418">Kinase</keyword>
<name>A0A8R1X2Y3_ACYPI</name>
<keyword evidence="3 6" id="KW-0547">Nucleotide-binding</keyword>
<keyword evidence="11" id="KW-1185">Reference proteome</keyword>